<proteinExistence type="predicted"/>
<sequence>MKEELVSLPPPTSFIELIVKLSKEREINNQQRKQLDEKTIINLIHKIKSKEQQEYNRLIVQQWDQTLSWLFYLIVHSELPTIRNESIYLLDYSLMFSKGLHQRSLRVNFKGEYNQIDISPLDIFNQFHNDHNDYQLPSQVKDMIISILNSLLTKYTSPKGENDKLIQTLRDISMGDQSITRSSTLTLIERICSGLQIHCPSFIFLEGYLKDNNVELRHRAINIIYNATTTSPSSTSSSTEFNYSSFFQNLWKAGYTIKKNCLDVDEMIIKHLESHLLSFSSKRSLFGRELEDSKHIIKSMDPSNFKKFSNILLPIILDKIIESLNQSSLLEYFMFIGSIVGLKYFNVYLGKMLGKCYELLASNIGMSEIGLFQAAQDHFLYYIQVLLVDCKKTPLNCLGYKLRHVIQGVSKYQGYTLDMNGTKTLFDYCQQLDQKLYLQWKQIGKEEEQVDDDDEYEYDSLESKMVDLVMAIGDNFSIIQAIISMNKEMEIVAKTLLSKNHSILAELFDINQLKVDTIVSIESIRQLYPTFIPIFLKNYYTIPYFLPTYILPFWKIIIEIVNQSKIDDDYKSDAQEIHRLVHESILDQIHIYDQSFEELFSLNPIISNNLFDQYD</sequence>
<gene>
    <name evidence="1" type="ORF">DFA_05263</name>
</gene>
<dbReference type="KEGG" id="dfa:DFA_05263"/>
<dbReference type="EMBL" id="GL883008">
    <property type="protein sequence ID" value="EGG23133.1"/>
    <property type="molecule type" value="Genomic_DNA"/>
</dbReference>
<reference evidence="2" key="1">
    <citation type="journal article" date="2011" name="Genome Res.">
        <title>Phylogeny-wide analysis of social amoeba genomes highlights ancient origins for complex intercellular communication.</title>
        <authorList>
            <person name="Heidel A.J."/>
            <person name="Lawal H.M."/>
            <person name="Felder M."/>
            <person name="Schilde C."/>
            <person name="Helps N.R."/>
            <person name="Tunggal B."/>
            <person name="Rivero F."/>
            <person name="John U."/>
            <person name="Schleicher M."/>
            <person name="Eichinger L."/>
            <person name="Platzer M."/>
            <person name="Noegel A.A."/>
            <person name="Schaap P."/>
            <person name="Gloeckner G."/>
        </authorList>
    </citation>
    <scope>NUCLEOTIDE SEQUENCE [LARGE SCALE GENOMIC DNA]</scope>
    <source>
        <strain evidence="2">SH3</strain>
    </source>
</reference>
<dbReference type="RefSeq" id="XP_004360984.1">
    <property type="nucleotide sequence ID" value="XM_004360927.1"/>
</dbReference>
<dbReference type="Proteomes" id="UP000007797">
    <property type="component" value="Unassembled WGS sequence"/>
</dbReference>
<name>F4PNT0_CACFS</name>
<dbReference type="GeneID" id="14875427"/>
<dbReference type="AlphaFoldDB" id="F4PNT0"/>
<evidence type="ECO:0000313" key="1">
    <source>
        <dbReference type="EMBL" id="EGG23133.1"/>
    </source>
</evidence>
<organism evidence="1 2">
    <name type="scientific">Cavenderia fasciculata</name>
    <name type="common">Slime mold</name>
    <name type="synonym">Dictyostelium fasciculatum</name>
    <dbReference type="NCBI Taxonomy" id="261658"/>
    <lineage>
        <taxon>Eukaryota</taxon>
        <taxon>Amoebozoa</taxon>
        <taxon>Evosea</taxon>
        <taxon>Eumycetozoa</taxon>
        <taxon>Dictyostelia</taxon>
        <taxon>Acytosteliales</taxon>
        <taxon>Cavenderiaceae</taxon>
        <taxon>Cavenderia</taxon>
    </lineage>
</organism>
<keyword evidence="2" id="KW-1185">Reference proteome</keyword>
<evidence type="ECO:0000313" key="2">
    <source>
        <dbReference type="Proteomes" id="UP000007797"/>
    </source>
</evidence>
<accession>F4PNT0</accession>
<protein>
    <submittedName>
        <fullName evidence="1">Uncharacterized protein</fullName>
    </submittedName>
</protein>